<evidence type="ECO:0000313" key="8">
    <source>
        <dbReference type="Proteomes" id="UP000198860"/>
    </source>
</evidence>
<dbReference type="PROSITE" id="PS51257">
    <property type="entry name" value="PROKAR_LIPOPROTEIN"/>
    <property type="match status" value="1"/>
</dbReference>
<dbReference type="InterPro" id="IPR003782">
    <property type="entry name" value="SCO1/SenC"/>
</dbReference>
<evidence type="ECO:0000313" key="7">
    <source>
        <dbReference type="EMBL" id="SDP04114.1"/>
    </source>
</evidence>
<keyword evidence="4" id="KW-1015">Disulfide bond</keyword>
<dbReference type="GO" id="GO:0046872">
    <property type="term" value="F:metal ion binding"/>
    <property type="evidence" value="ECO:0007669"/>
    <property type="project" value="UniProtKB-KW"/>
</dbReference>
<comment type="similarity">
    <text evidence="1">Belongs to the SCO1/2 family.</text>
</comment>
<feature type="domain" description="Thioredoxin" evidence="6">
    <location>
        <begin position="18"/>
        <end position="184"/>
    </location>
</feature>
<dbReference type="InterPro" id="IPR036249">
    <property type="entry name" value="Thioredoxin-like_sf"/>
</dbReference>
<feature type="disulfide bond" description="Redox-active" evidence="4">
    <location>
        <begin position="57"/>
        <end position="61"/>
    </location>
</feature>
<dbReference type="PROSITE" id="PS51352">
    <property type="entry name" value="THIOREDOXIN_2"/>
    <property type="match status" value="1"/>
</dbReference>
<dbReference type="SUPFAM" id="SSF52833">
    <property type="entry name" value="Thioredoxin-like"/>
    <property type="match status" value="1"/>
</dbReference>
<evidence type="ECO:0000256" key="1">
    <source>
        <dbReference type="ARBA" id="ARBA00010996"/>
    </source>
</evidence>
<keyword evidence="8" id="KW-1185">Reference proteome</keyword>
<feature type="chain" id="PRO_5011719134" evidence="5">
    <location>
        <begin position="21"/>
        <end position="186"/>
    </location>
</feature>
<keyword evidence="5" id="KW-0732">Signal</keyword>
<protein>
    <submittedName>
        <fullName evidence="7">Protein SCO1/2</fullName>
    </submittedName>
</protein>
<dbReference type="Proteomes" id="UP000198860">
    <property type="component" value="Unassembled WGS sequence"/>
</dbReference>
<proteinExistence type="inferred from homology"/>
<dbReference type="Gene3D" id="3.40.30.10">
    <property type="entry name" value="Glutaredoxin"/>
    <property type="match status" value="1"/>
</dbReference>
<dbReference type="AlphaFoldDB" id="A0A1H0PGJ4"/>
<keyword evidence="2 3" id="KW-0186">Copper</keyword>
<evidence type="ECO:0000256" key="4">
    <source>
        <dbReference type="PIRSR" id="PIRSR603782-2"/>
    </source>
</evidence>
<dbReference type="CDD" id="cd02968">
    <property type="entry name" value="SCO"/>
    <property type="match status" value="1"/>
</dbReference>
<dbReference type="Pfam" id="PF02630">
    <property type="entry name" value="SCO1-SenC"/>
    <property type="match status" value="1"/>
</dbReference>
<dbReference type="OrthoDB" id="9811998at2"/>
<feature type="binding site" evidence="3">
    <location>
        <position position="61"/>
    </location>
    <ligand>
        <name>Cu cation</name>
        <dbReference type="ChEBI" id="CHEBI:23378"/>
    </ligand>
</feature>
<feature type="binding site" evidence="3">
    <location>
        <position position="57"/>
    </location>
    <ligand>
        <name>Cu cation</name>
        <dbReference type="ChEBI" id="CHEBI:23378"/>
    </ligand>
</feature>
<feature type="signal peptide" evidence="5">
    <location>
        <begin position="1"/>
        <end position="20"/>
    </location>
</feature>
<name>A0A1H0PGJ4_HALAD</name>
<evidence type="ECO:0000256" key="5">
    <source>
        <dbReference type="SAM" id="SignalP"/>
    </source>
</evidence>
<dbReference type="RefSeq" id="WP_089652727.1">
    <property type="nucleotide sequence ID" value="NZ_FNIZ01000011.1"/>
</dbReference>
<evidence type="ECO:0000259" key="6">
    <source>
        <dbReference type="PROSITE" id="PS51352"/>
    </source>
</evidence>
<evidence type="ECO:0000256" key="2">
    <source>
        <dbReference type="ARBA" id="ARBA00023008"/>
    </source>
</evidence>
<accession>A0A1H0PGJ4</accession>
<feature type="binding site" evidence="3">
    <location>
        <position position="147"/>
    </location>
    <ligand>
        <name>Cu cation</name>
        <dbReference type="ChEBI" id="CHEBI:23378"/>
    </ligand>
</feature>
<dbReference type="InterPro" id="IPR013766">
    <property type="entry name" value="Thioredoxin_domain"/>
</dbReference>
<dbReference type="STRING" id="240303.SAMN05421677_1116"/>
<organism evidence="7 8">
    <name type="scientific">Halobacillus aidingensis</name>
    <dbReference type="NCBI Taxonomy" id="240303"/>
    <lineage>
        <taxon>Bacteria</taxon>
        <taxon>Bacillati</taxon>
        <taxon>Bacillota</taxon>
        <taxon>Bacilli</taxon>
        <taxon>Bacillales</taxon>
        <taxon>Bacillaceae</taxon>
        <taxon>Halobacillus</taxon>
    </lineage>
</organism>
<sequence length="186" mass="20904">MKLRFWISIIFLITITAACGSKDVGELSAVNQHGKEVSVPGAYAGDYWVADFIFTNCETVCPPMTGNMSRLQAQLEQENLDVQLVSVSVDPANDTQEKLLSFAENYQPNYEQWDFLTGYSFQEVKEWSIKSFQSPVKKMEDSDQVAHGTSFFLVDPDGNIAETYSGTKAESVEKIVEDLKKYKNES</sequence>
<reference evidence="8" key="1">
    <citation type="submission" date="2016-10" db="EMBL/GenBank/DDBJ databases">
        <authorList>
            <person name="Varghese N."/>
            <person name="Submissions S."/>
        </authorList>
    </citation>
    <scope>NUCLEOTIDE SEQUENCE [LARGE SCALE GENOMIC DNA]</scope>
    <source>
        <strain evidence="8">CGMCC 1.3703</strain>
    </source>
</reference>
<dbReference type="PANTHER" id="PTHR12151:SF25">
    <property type="entry name" value="LINALOOL DEHYDRATASE_ISOMERASE DOMAIN-CONTAINING PROTEIN"/>
    <property type="match status" value="1"/>
</dbReference>
<dbReference type="PANTHER" id="PTHR12151">
    <property type="entry name" value="ELECTRON TRANSPORT PROTIN SCO1/SENC FAMILY MEMBER"/>
    <property type="match status" value="1"/>
</dbReference>
<keyword evidence="3" id="KW-0479">Metal-binding</keyword>
<evidence type="ECO:0000256" key="3">
    <source>
        <dbReference type="PIRSR" id="PIRSR603782-1"/>
    </source>
</evidence>
<gene>
    <name evidence="7" type="ORF">SAMN05421677_1116</name>
</gene>
<dbReference type="EMBL" id="FNIZ01000011">
    <property type="protein sequence ID" value="SDP04114.1"/>
    <property type="molecule type" value="Genomic_DNA"/>
</dbReference>